<dbReference type="InterPro" id="IPR036390">
    <property type="entry name" value="WH_DNA-bd_sf"/>
</dbReference>
<dbReference type="Gene3D" id="3.40.190.290">
    <property type="match status" value="1"/>
</dbReference>
<keyword evidence="2" id="KW-0805">Transcription regulation</keyword>
<dbReference type="EMBL" id="SAXX01000022">
    <property type="protein sequence ID" value="TXJ30840.1"/>
    <property type="molecule type" value="Genomic_DNA"/>
</dbReference>
<dbReference type="PRINTS" id="PR00039">
    <property type="entry name" value="HTHLYSR"/>
</dbReference>
<comment type="caution">
    <text evidence="6">The sequence shown here is derived from an EMBL/GenBank/DDBJ whole genome shotgun (WGS) entry which is preliminary data.</text>
</comment>
<dbReference type="PANTHER" id="PTHR30419:SF8">
    <property type="entry name" value="NITROGEN ASSIMILATION TRANSCRIPTIONAL ACTIVATOR-RELATED"/>
    <property type="match status" value="1"/>
</dbReference>
<sequence>MEIKALKYFLTMAREGNITKAANYLNLTQPNLSRQIIKLERDIGKKLFIRSRHNIELTPEGFLLKKRAEEIMDLIDKTRTDFKSNEKIIAGDIYIGGGETYAIELIAEIMKDIQEYYPNIIYHIQSGNSEDITEKLDKGLLDFGILTEPSDLSKYEYIKMPVKDTWGILMRKNSKLSKKQFITRKDLLNLPLICSKQLMLNLFSNNNFLEWFKNDFNKLNIVATYNLIYNASVMVKAGLGYVIGFDKLINTSNSSLCFVPLKPKLESGLNIVWKKNQVFSPASKIFLDKLYNKFEKNN</sequence>
<organism evidence="6 7">
    <name type="scientific">Brachyspira aalborgi</name>
    <dbReference type="NCBI Taxonomy" id="29522"/>
    <lineage>
        <taxon>Bacteria</taxon>
        <taxon>Pseudomonadati</taxon>
        <taxon>Spirochaetota</taxon>
        <taxon>Spirochaetia</taxon>
        <taxon>Brachyspirales</taxon>
        <taxon>Brachyspiraceae</taxon>
        <taxon>Brachyspira</taxon>
    </lineage>
</organism>
<dbReference type="FunFam" id="1.10.10.10:FF:000001">
    <property type="entry name" value="LysR family transcriptional regulator"/>
    <property type="match status" value="1"/>
</dbReference>
<evidence type="ECO:0000256" key="2">
    <source>
        <dbReference type="ARBA" id="ARBA00023015"/>
    </source>
</evidence>
<dbReference type="InterPro" id="IPR005119">
    <property type="entry name" value="LysR_subst-bd"/>
</dbReference>
<dbReference type="PROSITE" id="PS50931">
    <property type="entry name" value="HTH_LYSR"/>
    <property type="match status" value="1"/>
</dbReference>
<dbReference type="SUPFAM" id="SSF53850">
    <property type="entry name" value="Periplasmic binding protein-like II"/>
    <property type="match status" value="1"/>
</dbReference>
<dbReference type="SUPFAM" id="SSF46785">
    <property type="entry name" value="Winged helix' DNA-binding domain"/>
    <property type="match status" value="1"/>
</dbReference>
<dbReference type="PANTHER" id="PTHR30419">
    <property type="entry name" value="HTH-TYPE TRANSCRIPTIONAL REGULATOR YBHD"/>
    <property type="match status" value="1"/>
</dbReference>
<accession>A0A5C8DZF9</accession>
<dbReference type="AlphaFoldDB" id="A0A5C8DZF9"/>
<dbReference type="Pfam" id="PF00126">
    <property type="entry name" value="HTH_1"/>
    <property type="match status" value="1"/>
</dbReference>
<keyword evidence="3" id="KW-0238">DNA-binding</keyword>
<comment type="similarity">
    <text evidence="1">Belongs to the LysR transcriptional regulatory family.</text>
</comment>
<protein>
    <submittedName>
        <fullName evidence="6">LysR family transcriptional regulator</fullName>
    </submittedName>
</protein>
<dbReference type="RefSeq" id="WP_147737014.1">
    <property type="nucleotide sequence ID" value="NZ_SAXX01000022.1"/>
</dbReference>
<dbReference type="GO" id="GO:0003700">
    <property type="term" value="F:DNA-binding transcription factor activity"/>
    <property type="evidence" value="ECO:0007669"/>
    <property type="project" value="InterPro"/>
</dbReference>
<keyword evidence="4" id="KW-0804">Transcription</keyword>
<proteinExistence type="inferred from homology"/>
<dbReference type="CDD" id="cd05466">
    <property type="entry name" value="PBP2_LTTR_substrate"/>
    <property type="match status" value="1"/>
</dbReference>
<evidence type="ECO:0000256" key="3">
    <source>
        <dbReference type="ARBA" id="ARBA00023125"/>
    </source>
</evidence>
<evidence type="ECO:0000313" key="6">
    <source>
        <dbReference type="EMBL" id="TXJ30840.1"/>
    </source>
</evidence>
<dbReference type="Gene3D" id="1.10.10.10">
    <property type="entry name" value="Winged helix-like DNA-binding domain superfamily/Winged helix DNA-binding domain"/>
    <property type="match status" value="1"/>
</dbReference>
<dbReference type="InterPro" id="IPR000847">
    <property type="entry name" value="LysR_HTH_N"/>
</dbReference>
<name>A0A5C8DZF9_9SPIR</name>
<feature type="domain" description="HTH lysR-type" evidence="5">
    <location>
        <begin position="1"/>
        <end position="58"/>
    </location>
</feature>
<evidence type="ECO:0000259" key="5">
    <source>
        <dbReference type="PROSITE" id="PS50931"/>
    </source>
</evidence>
<dbReference type="Pfam" id="PF03466">
    <property type="entry name" value="LysR_substrate"/>
    <property type="match status" value="1"/>
</dbReference>
<evidence type="ECO:0000256" key="1">
    <source>
        <dbReference type="ARBA" id="ARBA00009437"/>
    </source>
</evidence>
<dbReference type="GO" id="GO:0003677">
    <property type="term" value="F:DNA binding"/>
    <property type="evidence" value="ECO:0007669"/>
    <property type="project" value="UniProtKB-KW"/>
</dbReference>
<dbReference type="Proteomes" id="UP000324707">
    <property type="component" value="Unassembled WGS sequence"/>
</dbReference>
<evidence type="ECO:0000313" key="7">
    <source>
        <dbReference type="Proteomes" id="UP000324707"/>
    </source>
</evidence>
<gene>
    <name evidence="6" type="ORF">EPJ69_08340</name>
</gene>
<reference evidence="6 7" key="1">
    <citation type="journal article" date="1992" name="Lakartidningen">
        <title>[Penicillin V and not amoxicillin is the first choice preparation in acute otitis].</title>
        <authorList>
            <person name="Kamme C."/>
            <person name="Lundgren K."/>
            <person name="Prellner K."/>
        </authorList>
    </citation>
    <scope>NUCLEOTIDE SEQUENCE [LARGE SCALE GENOMIC DNA]</scope>
    <source>
        <strain evidence="6 7">PC5538III-lc</strain>
    </source>
</reference>
<dbReference type="InterPro" id="IPR050950">
    <property type="entry name" value="HTH-type_LysR_regulators"/>
</dbReference>
<evidence type="ECO:0000256" key="4">
    <source>
        <dbReference type="ARBA" id="ARBA00023163"/>
    </source>
</evidence>
<dbReference type="GO" id="GO:0005829">
    <property type="term" value="C:cytosol"/>
    <property type="evidence" value="ECO:0007669"/>
    <property type="project" value="TreeGrafter"/>
</dbReference>
<dbReference type="InterPro" id="IPR036388">
    <property type="entry name" value="WH-like_DNA-bd_sf"/>
</dbReference>